<gene>
    <name evidence="1" type="ORF">RJT34_23624</name>
</gene>
<dbReference type="EMBL" id="JAYKXN010000006">
    <property type="protein sequence ID" value="KAK7278592.1"/>
    <property type="molecule type" value="Genomic_DNA"/>
</dbReference>
<name>A0AAN9FLE5_CLITE</name>
<keyword evidence="2" id="KW-1185">Reference proteome</keyword>
<dbReference type="Proteomes" id="UP001359559">
    <property type="component" value="Unassembled WGS sequence"/>
</dbReference>
<reference evidence="1 2" key="1">
    <citation type="submission" date="2024-01" db="EMBL/GenBank/DDBJ databases">
        <title>The genomes of 5 underutilized Papilionoideae crops provide insights into root nodulation and disease resistance.</title>
        <authorList>
            <person name="Yuan L."/>
        </authorList>
    </citation>
    <scope>NUCLEOTIDE SEQUENCE [LARGE SCALE GENOMIC DNA]</scope>
    <source>
        <strain evidence="1">LY-2023</strain>
        <tissue evidence="1">Leaf</tissue>
    </source>
</reference>
<accession>A0AAN9FLE5</accession>
<comment type="caution">
    <text evidence="1">The sequence shown here is derived from an EMBL/GenBank/DDBJ whole genome shotgun (WGS) entry which is preliminary data.</text>
</comment>
<organism evidence="1 2">
    <name type="scientific">Clitoria ternatea</name>
    <name type="common">Butterfly pea</name>
    <dbReference type="NCBI Taxonomy" id="43366"/>
    <lineage>
        <taxon>Eukaryota</taxon>
        <taxon>Viridiplantae</taxon>
        <taxon>Streptophyta</taxon>
        <taxon>Embryophyta</taxon>
        <taxon>Tracheophyta</taxon>
        <taxon>Spermatophyta</taxon>
        <taxon>Magnoliopsida</taxon>
        <taxon>eudicotyledons</taxon>
        <taxon>Gunneridae</taxon>
        <taxon>Pentapetalae</taxon>
        <taxon>rosids</taxon>
        <taxon>fabids</taxon>
        <taxon>Fabales</taxon>
        <taxon>Fabaceae</taxon>
        <taxon>Papilionoideae</taxon>
        <taxon>50 kb inversion clade</taxon>
        <taxon>NPAAA clade</taxon>
        <taxon>indigoferoid/millettioid clade</taxon>
        <taxon>Phaseoleae</taxon>
        <taxon>Clitoria</taxon>
    </lineage>
</organism>
<evidence type="ECO:0000313" key="2">
    <source>
        <dbReference type="Proteomes" id="UP001359559"/>
    </source>
</evidence>
<proteinExistence type="predicted"/>
<dbReference type="AlphaFoldDB" id="A0AAN9FLE5"/>
<sequence length="109" mass="12408">MKYYAFLGFLYSSLDFWRELLIYACMPTDSSFTGVFWDQCVCNKGLEMMFVERTKTRENVMDSARKTQAAASETAGKKKRRMWACATSDRLETLGICRSHGGTFVQGGD</sequence>
<protein>
    <submittedName>
        <fullName evidence="1">Uncharacterized protein</fullName>
    </submittedName>
</protein>
<evidence type="ECO:0000313" key="1">
    <source>
        <dbReference type="EMBL" id="KAK7278592.1"/>
    </source>
</evidence>